<reference evidence="1" key="1">
    <citation type="submission" date="2022-08" db="EMBL/GenBank/DDBJ databases">
        <authorList>
            <person name="Kallberg Y."/>
            <person name="Tangrot J."/>
            <person name="Rosling A."/>
        </authorList>
    </citation>
    <scope>NUCLEOTIDE SEQUENCE</scope>
    <source>
        <strain evidence="1">Wild A</strain>
    </source>
</reference>
<keyword evidence="2" id="KW-1185">Reference proteome</keyword>
<accession>A0A9W4SY11</accession>
<organism evidence="1 2">
    <name type="scientific">Funneliformis geosporum</name>
    <dbReference type="NCBI Taxonomy" id="1117311"/>
    <lineage>
        <taxon>Eukaryota</taxon>
        <taxon>Fungi</taxon>
        <taxon>Fungi incertae sedis</taxon>
        <taxon>Mucoromycota</taxon>
        <taxon>Glomeromycotina</taxon>
        <taxon>Glomeromycetes</taxon>
        <taxon>Glomerales</taxon>
        <taxon>Glomeraceae</taxon>
        <taxon>Funneliformis</taxon>
    </lineage>
</organism>
<name>A0A9W4SY11_9GLOM</name>
<dbReference type="Proteomes" id="UP001153678">
    <property type="component" value="Unassembled WGS sequence"/>
</dbReference>
<evidence type="ECO:0000313" key="1">
    <source>
        <dbReference type="EMBL" id="CAI2185573.1"/>
    </source>
</evidence>
<evidence type="ECO:0000313" key="2">
    <source>
        <dbReference type="Proteomes" id="UP001153678"/>
    </source>
</evidence>
<sequence length="83" mass="9566">MLSPESVYENAADKFSASKLIERSQFRNDYFKLNYSSILNKFNKTYRDNYKIETATESASISSITTLLQLSESEDNKDEYSKG</sequence>
<dbReference type="AlphaFoldDB" id="A0A9W4SY11"/>
<gene>
    <name evidence="1" type="ORF">FWILDA_LOCUS12144</name>
</gene>
<proteinExistence type="predicted"/>
<comment type="caution">
    <text evidence="1">The sequence shown here is derived from an EMBL/GenBank/DDBJ whole genome shotgun (WGS) entry which is preliminary data.</text>
</comment>
<dbReference type="EMBL" id="CAMKVN010003782">
    <property type="protein sequence ID" value="CAI2185573.1"/>
    <property type="molecule type" value="Genomic_DNA"/>
</dbReference>
<protein>
    <submittedName>
        <fullName evidence="1">1694_t:CDS:1</fullName>
    </submittedName>
</protein>